<dbReference type="InterPro" id="IPR037997">
    <property type="entry name" value="Dgk1-like"/>
</dbReference>
<gene>
    <name evidence="2" type="ORF">BCV70DRAFT_212499</name>
</gene>
<dbReference type="Proteomes" id="UP000246740">
    <property type="component" value="Unassembled WGS sequence"/>
</dbReference>
<dbReference type="AlphaFoldDB" id="A0A317XLE3"/>
<keyword evidence="3" id="KW-1185">Reference proteome</keyword>
<dbReference type="GO" id="GO:0005789">
    <property type="term" value="C:endoplasmic reticulum membrane"/>
    <property type="evidence" value="ECO:0007669"/>
    <property type="project" value="TreeGrafter"/>
</dbReference>
<feature type="compositionally biased region" description="Low complexity" evidence="1">
    <location>
        <begin position="106"/>
        <end position="125"/>
    </location>
</feature>
<organism evidence="2 3">
    <name type="scientific">Testicularia cyperi</name>
    <dbReference type="NCBI Taxonomy" id="1882483"/>
    <lineage>
        <taxon>Eukaryota</taxon>
        <taxon>Fungi</taxon>
        <taxon>Dikarya</taxon>
        <taxon>Basidiomycota</taxon>
        <taxon>Ustilaginomycotina</taxon>
        <taxon>Ustilaginomycetes</taxon>
        <taxon>Ustilaginales</taxon>
        <taxon>Anthracoideaceae</taxon>
        <taxon>Testicularia</taxon>
    </lineage>
</organism>
<dbReference type="FunCoup" id="A0A317XLE3">
    <property type="interactions" value="40"/>
</dbReference>
<dbReference type="STRING" id="1882483.A0A317XLE3"/>
<feature type="region of interest" description="Disordered" evidence="1">
    <location>
        <begin position="102"/>
        <end position="154"/>
    </location>
</feature>
<dbReference type="EMBL" id="KZ819196">
    <property type="protein sequence ID" value="PWY99135.1"/>
    <property type="molecule type" value="Genomic_DNA"/>
</dbReference>
<evidence type="ECO:0000313" key="2">
    <source>
        <dbReference type="EMBL" id="PWY99135.1"/>
    </source>
</evidence>
<reference evidence="2 3" key="1">
    <citation type="journal article" date="2018" name="Mol. Biol. Evol.">
        <title>Broad Genomic Sampling Reveals a Smut Pathogenic Ancestry of the Fungal Clade Ustilaginomycotina.</title>
        <authorList>
            <person name="Kijpornyongpan T."/>
            <person name="Mondo S.J."/>
            <person name="Barry K."/>
            <person name="Sandor L."/>
            <person name="Lee J."/>
            <person name="Lipzen A."/>
            <person name="Pangilinan J."/>
            <person name="LaButti K."/>
            <person name="Hainaut M."/>
            <person name="Henrissat B."/>
            <person name="Grigoriev I.V."/>
            <person name="Spatafora J.W."/>
            <person name="Aime M.C."/>
        </authorList>
    </citation>
    <scope>NUCLEOTIDE SEQUENCE [LARGE SCALE GENOMIC DNA]</scope>
    <source>
        <strain evidence="2 3">MCA 3645</strain>
    </source>
</reference>
<dbReference type="GO" id="GO:0006654">
    <property type="term" value="P:phosphatidic acid biosynthetic process"/>
    <property type="evidence" value="ECO:0007669"/>
    <property type="project" value="TreeGrafter"/>
</dbReference>
<proteinExistence type="predicted"/>
<feature type="compositionally biased region" description="Low complexity" evidence="1">
    <location>
        <begin position="36"/>
        <end position="48"/>
    </location>
</feature>
<dbReference type="InParanoid" id="A0A317XLE3"/>
<evidence type="ECO:0000256" key="1">
    <source>
        <dbReference type="SAM" id="MobiDB-lite"/>
    </source>
</evidence>
<name>A0A317XLE3_9BASI</name>
<feature type="region of interest" description="Disordered" evidence="1">
    <location>
        <begin position="27"/>
        <end position="60"/>
    </location>
</feature>
<sequence length="456" mass="48115">MGSAWTVGYSAVHCSVVLYNILSESPRSSSPQQLDGSASPLSSGAPPARKISRQRSSSLQKGAAVLRALSRAESDFDREMLERAGLTAPVQGARDVAHLAENENGSATVSTTAKTKDAAAANNASLRQRRAVSPKRPSGGVTKRSGSDTGPVVPASKKSWEIPRKIFHSSIGFIVLYLYTSGTDLNVIVRNLSYFLGIVVSADVIRLNNADFEWLYERVLGFLMRESEKDKVNGVVWYLVGVITSLHFFPEDIACVSIMILSWCDTCASTFGRLLGRYTPPLPSPPFASRKSTAGFVAAIVSGALTSYVFWCTSIASSGTRTNGISWSGSGYAHPAIFGTDRVAGATGTGWEGLAKGFRAQSGSGLLPGGSGLAAQYLGSDSIAKGKLGTDALPLHKDVPGMPWWLLSLGSGLVAGVAEGLELGGVDDNLSLPILSAAGIWGFLYTWGRAASAWTR</sequence>
<dbReference type="GO" id="GO:0004143">
    <property type="term" value="F:ATP-dependent diacylglycerol kinase activity"/>
    <property type="evidence" value="ECO:0007669"/>
    <property type="project" value="InterPro"/>
</dbReference>
<dbReference type="PANTHER" id="PTHR31303">
    <property type="entry name" value="CTP-DEPENDENT DIACYLGLYCEROL KINASE 1"/>
    <property type="match status" value="1"/>
</dbReference>
<dbReference type="OrthoDB" id="5673at2759"/>
<evidence type="ECO:0000313" key="3">
    <source>
        <dbReference type="Proteomes" id="UP000246740"/>
    </source>
</evidence>
<protein>
    <recommendedName>
        <fullName evidence="4">Phosphatidate cytidylyltransferase</fullName>
    </recommendedName>
</protein>
<dbReference type="PANTHER" id="PTHR31303:SF1">
    <property type="entry name" value="CTP-DEPENDENT DIACYLGLYCEROL KINASE 1"/>
    <property type="match status" value="1"/>
</dbReference>
<accession>A0A317XLE3</accession>
<evidence type="ECO:0008006" key="4">
    <source>
        <dbReference type="Google" id="ProtNLM"/>
    </source>
</evidence>